<dbReference type="CDD" id="cd00405">
    <property type="entry name" value="PRAI"/>
    <property type="match status" value="1"/>
</dbReference>
<gene>
    <name evidence="9" type="primary">trpF</name>
    <name evidence="11" type="ORF">SAMN05421540_10236</name>
</gene>
<dbReference type="SUPFAM" id="SSF51366">
    <property type="entry name" value="Ribulose-phoshate binding barrel"/>
    <property type="match status" value="1"/>
</dbReference>
<evidence type="ECO:0000313" key="12">
    <source>
        <dbReference type="Proteomes" id="UP000198820"/>
    </source>
</evidence>
<dbReference type="STRING" id="908615.SAMN05421540_10236"/>
<dbReference type="PANTHER" id="PTHR42894:SF1">
    <property type="entry name" value="N-(5'-PHOSPHORIBOSYL)ANTHRANILATE ISOMERASE"/>
    <property type="match status" value="1"/>
</dbReference>
<evidence type="ECO:0000259" key="10">
    <source>
        <dbReference type="Pfam" id="PF00697"/>
    </source>
</evidence>
<keyword evidence="5 9" id="KW-0028">Amino-acid biosynthesis</keyword>
<dbReference type="UniPathway" id="UPA00035">
    <property type="reaction ID" value="UER00042"/>
</dbReference>
<evidence type="ECO:0000256" key="3">
    <source>
        <dbReference type="ARBA" id="ARBA00012572"/>
    </source>
</evidence>
<dbReference type="InterPro" id="IPR013785">
    <property type="entry name" value="Aldolase_TIM"/>
</dbReference>
<feature type="domain" description="N-(5'phosphoribosyl) anthranilate isomerase (PRAI)" evidence="10">
    <location>
        <begin position="7"/>
        <end position="210"/>
    </location>
</feature>
<dbReference type="PANTHER" id="PTHR42894">
    <property type="entry name" value="N-(5'-PHOSPHORIBOSYL)ANTHRANILATE ISOMERASE"/>
    <property type="match status" value="1"/>
</dbReference>
<evidence type="ECO:0000256" key="8">
    <source>
        <dbReference type="ARBA" id="ARBA00023235"/>
    </source>
</evidence>
<evidence type="ECO:0000256" key="9">
    <source>
        <dbReference type="HAMAP-Rule" id="MF_00135"/>
    </source>
</evidence>
<keyword evidence="8 9" id="KW-0413">Isomerase</keyword>
<accession>A0A1H3WM81</accession>
<comment type="similarity">
    <text evidence="9">Belongs to the TrpF family.</text>
</comment>
<keyword evidence="7 9" id="KW-0057">Aromatic amino acid biosynthesis</keyword>
<protein>
    <recommendedName>
        <fullName evidence="4 9">N-(5'-phosphoribosyl)anthranilate isomerase</fullName>
        <shortName evidence="9">PRAI</shortName>
        <ecNumber evidence="3 9">5.3.1.24</ecNumber>
    </recommendedName>
</protein>
<reference evidence="11 12" key="1">
    <citation type="submission" date="2016-10" db="EMBL/GenBank/DDBJ databases">
        <authorList>
            <person name="de Groot N.N."/>
        </authorList>
    </citation>
    <scope>NUCLEOTIDE SEQUENCE [LARGE SCALE GENOMIC DNA]</scope>
    <source>
        <strain evidence="11 12">DSM 23581</strain>
    </source>
</reference>
<dbReference type="InterPro" id="IPR011060">
    <property type="entry name" value="RibuloseP-bd_barrel"/>
</dbReference>
<comment type="catalytic activity">
    <reaction evidence="1 9">
        <text>N-(5-phospho-beta-D-ribosyl)anthranilate = 1-(2-carboxyphenylamino)-1-deoxy-D-ribulose 5-phosphate</text>
        <dbReference type="Rhea" id="RHEA:21540"/>
        <dbReference type="ChEBI" id="CHEBI:18277"/>
        <dbReference type="ChEBI" id="CHEBI:58613"/>
        <dbReference type="EC" id="5.3.1.24"/>
    </reaction>
</comment>
<evidence type="ECO:0000256" key="2">
    <source>
        <dbReference type="ARBA" id="ARBA00004664"/>
    </source>
</evidence>
<comment type="pathway">
    <text evidence="2 9">Amino-acid biosynthesis; L-tryptophan biosynthesis; L-tryptophan from chorismate: step 3/5.</text>
</comment>
<dbReference type="RefSeq" id="WP_143521311.1">
    <property type="nucleotide sequence ID" value="NZ_FNQF01000002.1"/>
</dbReference>
<dbReference type="GO" id="GO:0000162">
    <property type="term" value="P:L-tryptophan biosynthetic process"/>
    <property type="evidence" value="ECO:0007669"/>
    <property type="project" value="UniProtKB-UniRule"/>
</dbReference>
<evidence type="ECO:0000256" key="1">
    <source>
        <dbReference type="ARBA" id="ARBA00001164"/>
    </source>
</evidence>
<sequence length="220" mass="25459">MKELKIKVCGLKNQQNINEIEDCDLDYVGFIFYEKSKRFVEENQLITTSQNFKRVGIFVNSSIQNICDKVIQYNLDVVQLHGDESPLEVKKIRSEILKLSLHKFIEIWKAISIKKESDIHKADAYQHIIDKFLFDTKGKLYGGNGQHFDWQILDEYSYSPPFLLSGGISNKDVSAIKEIKHPKLHGIDINSQFEVKPGLKNINLIKEFTKSIKQNEKLTI</sequence>
<name>A0A1H3WM81_9FLAO</name>
<proteinExistence type="inferred from homology"/>
<dbReference type="Gene3D" id="3.20.20.70">
    <property type="entry name" value="Aldolase class I"/>
    <property type="match status" value="1"/>
</dbReference>
<dbReference type="EMBL" id="FNQF01000002">
    <property type="protein sequence ID" value="SDZ87474.1"/>
    <property type="molecule type" value="Genomic_DNA"/>
</dbReference>
<evidence type="ECO:0000256" key="6">
    <source>
        <dbReference type="ARBA" id="ARBA00022822"/>
    </source>
</evidence>
<organism evidence="11 12">
    <name type="scientific">Psychroflexus halocasei</name>
    <dbReference type="NCBI Taxonomy" id="908615"/>
    <lineage>
        <taxon>Bacteria</taxon>
        <taxon>Pseudomonadati</taxon>
        <taxon>Bacteroidota</taxon>
        <taxon>Flavobacteriia</taxon>
        <taxon>Flavobacteriales</taxon>
        <taxon>Flavobacteriaceae</taxon>
        <taxon>Psychroflexus</taxon>
    </lineage>
</organism>
<evidence type="ECO:0000313" key="11">
    <source>
        <dbReference type="EMBL" id="SDZ87474.1"/>
    </source>
</evidence>
<dbReference type="Proteomes" id="UP000198820">
    <property type="component" value="Unassembled WGS sequence"/>
</dbReference>
<evidence type="ECO:0000256" key="7">
    <source>
        <dbReference type="ARBA" id="ARBA00023141"/>
    </source>
</evidence>
<dbReference type="HAMAP" id="MF_00135">
    <property type="entry name" value="PRAI"/>
    <property type="match status" value="1"/>
</dbReference>
<dbReference type="InterPro" id="IPR001240">
    <property type="entry name" value="PRAI_dom"/>
</dbReference>
<keyword evidence="12" id="KW-1185">Reference proteome</keyword>
<dbReference type="InterPro" id="IPR044643">
    <property type="entry name" value="TrpF_fam"/>
</dbReference>
<dbReference type="AlphaFoldDB" id="A0A1H3WM81"/>
<dbReference type="GO" id="GO:0004640">
    <property type="term" value="F:phosphoribosylanthranilate isomerase activity"/>
    <property type="evidence" value="ECO:0007669"/>
    <property type="project" value="UniProtKB-UniRule"/>
</dbReference>
<evidence type="ECO:0000256" key="5">
    <source>
        <dbReference type="ARBA" id="ARBA00022605"/>
    </source>
</evidence>
<dbReference type="EC" id="5.3.1.24" evidence="3 9"/>
<evidence type="ECO:0000256" key="4">
    <source>
        <dbReference type="ARBA" id="ARBA00022272"/>
    </source>
</evidence>
<dbReference type="Pfam" id="PF00697">
    <property type="entry name" value="PRAI"/>
    <property type="match status" value="1"/>
</dbReference>
<keyword evidence="6 9" id="KW-0822">Tryptophan biosynthesis</keyword>